<sequence length="112" mass="12544">MSDRPITTIDTERSVITLINVYEVAPEKQAELARLLAEATETVMRHQPGFVSVNIHCSLDGTRVVNYAQWASEEDFERMIKSPEAQAQLRRFGALAKSVSPALYKVSSIHVK</sequence>
<dbReference type="InterPro" id="IPR007138">
    <property type="entry name" value="ABM_dom"/>
</dbReference>
<keyword evidence="3" id="KW-1185">Reference proteome</keyword>
<dbReference type="EMBL" id="CBXV010000006">
    <property type="protein sequence ID" value="CDM65854.1"/>
    <property type="molecule type" value="Genomic_DNA"/>
</dbReference>
<dbReference type="Gene3D" id="3.30.70.100">
    <property type="match status" value="1"/>
</dbReference>
<evidence type="ECO:0000313" key="3">
    <source>
        <dbReference type="Proteomes" id="UP000031518"/>
    </source>
</evidence>
<name>A0A0B6WZW7_9BACT</name>
<organism evidence="2 3">
    <name type="scientific">Pyrinomonas methylaliphatogenes</name>
    <dbReference type="NCBI Taxonomy" id="454194"/>
    <lineage>
        <taxon>Bacteria</taxon>
        <taxon>Pseudomonadati</taxon>
        <taxon>Acidobacteriota</taxon>
        <taxon>Blastocatellia</taxon>
        <taxon>Blastocatellales</taxon>
        <taxon>Pyrinomonadaceae</taxon>
        <taxon>Pyrinomonas</taxon>
    </lineage>
</organism>
<protein>
    <submittedName>
        <fullName evidence="2">Uncharacterized enzyme involved in biosynthesis of extracellular polysaccharides</fullName>
    </submittedName>
</protein>
<proteinExistence type="predicted"/>
<reference evidence="2 3" key="1">
    <citation type="submission" date="2013-12" db="EMBL/GenBank/DDBJ databases">
        <authorList>
            <person name="Stott M."/>
        </authorList>
    </citation>
    <scope>NUCLEOTIDE SEQUENCE [LARGE SCALE GENOMIC DNA]</scope>
    <source>
        <strain evidence="2 3">K22</strain>
    </source>
</reference>
<accession>A0A0B6WZW7</accession>
<evidence type="ECO:0000259" key="1">
    <source>
        <dbReference type="PROSITE" id="PS51725"/>
    </source>
</evidence>
<dbReference type="SUPFAM" id="SSF54909">
    <property type="entry name" value="Dimeric alpha+beta barrel"/>
    <property type="match status" value="1"/>
</dbReference>
<feature type="domain" description="ABM" evidence="1">
    <location>
        <begin position="16"/>
        <end position="111"/>
    </location>
</feature>
<reference evidence="2 3" key="2">
    <citation type="submission" date="2015-01" db="EMBL/GenBank/DDBJ databases">
        <title>Complete genome sequence of Pyrinomonas methylaliphatogenes type strain K22T.</title>
        <authorList>
            <person name="Lee K.C.Y."/>
            <person name="Power J.F."/>
            <person name="Dunfield P.F."/>
            <person name="Morgan X.C."/>
            <person name="Huttenhower C."/>
            <person name="Stott M.B."/>
        </authorList>
    </citation>
    <scope>NUCLEOTIDE SEQUENCE [LARGE SCALE GENOMIC DNA]</scope>
    <source>
        <strain evidence="2 3">K22</strain>
    </source>
</reference>
<dbReference type="PROSITE" id="PS51725">
    <property type="entry name" value="ABM"/>
    <property type="match status" value="1"/>
</dbReference>
<dbReference type="STRING" id="454194.PYK22_01862"/>
<dbReference type="OrthoDB" id="120274at2"/>
<dbReference type="InterPro" id="IPR011008">
    <property type="entry name" value="Dimeric_a/b-barrel"/>
</dbReference>
<dbReference type="Pfam" id="PF03992">
    <property type="entry name" value="ABM"/>
    <property type="match status" value="1"/>
</dbReference>
<dbReference type="RefSeq" id="WP_099606183.1">
    <property type="nucleotide sequence ID" value="NZ_CBXV010000006.1"/>
</dbReference>
<dbReference type="AlphaFoldDB" id="A0A0B6WZW7"/>
<dbReference type="Proteomes" id="UP000031518">
    <property type="component" value="Unassembled WGS sequence"/>
</dbReference>
<gene>
    <name evidence="2" type="ORF">PYK22_01862</name>
</gene>
<evidence type="ECO:0000313" key="2">
    <source>
        <dbReference type="EMBL" id="CDM65854.1"/>
    </source>
</evidence>